<keyword evidence="2" id="KW-0472">Membrane</keyword>
<name>A0A9P4ILD1_9PEZI</name>
<organism evidence="4 5">
    <name type="scientific">Rhizodiscina lignyota</name>
    <dbReference type="NCBI Taxonomy" id="1504668"/>
    <lineage>
        <taxon>Eukaryota</taxon>
        <taxon>Fungi</taxon>
        <taxon>Dikarya</taxon>
        <taxon>Ascomycota</taxon>
        <taxon>Pezizomycotina</taxon>
        <taxon>Dothideomycetes</taxon>
        <taxon>Pleosporomycetidae</taxon>
        <taxon>Aulographales</taxon>
        <taxon>Rhizodiscinaceae</taxon>
        <taxon>Rhizodiscina</taxon>
    </lineage>
</organism>
<feature type="region of interest" description="Disordered" evidence="1">
    <location>
        <begin position="85"/>
        <end position="120"/>
    </location>
</feature>
<comment type="caution">
    <text evidence="4">The sequence shown here is derived from an EMBL/GenBank/DDBJ whole genome shotgun (WGS) entry which is preliminary data.</text>
</comment>
<evidence type="ECO:0000256" key="1">
    <source>
        <dbReference type="SAM" id="MobiDB-lite"/>
    </source>
</evidence>
<reference evidence="4" key="1">
    <citation type="journal article" date="2020" name="Stud. Mycol.">
        <title>101 Dothideomycetes genomes: a test case for predicting lifestyles and emergence of pathogens.</title>
        <authorList>
            <person name="Haridas S."/>
            <person name="Albert R."/>
            <person name="Binder M."/>
            <person name="Bloem J."/>
            <person name="Labutti K."/>
            <person name="Salamov A."/>
            <person name="Andreopoulos B."/>
            <person name="Baker S."/>
            <person name="Barry K."/>
            <person name="Bills G."/>
            <person name="Bluhm B."/>
            <person name="Cannon C."/>
            <person name="Castanera R."/>
            <person name="Culley D."/>
            <person name="Daum C."/>
            <person name="Ezra D."/>
            <person name="Gonzalez J."/>
            <person name="Henrissat B."/>
            <person name="Kuo A."/>
            <person name="Liang C."/>
            <person name="Lipzen A."/>
            <person name="Lutzoni F."/>
            <person name="Magnuson J."/>
            <person name="Mondo S."/>
            <person name="Nolan M."/>
            <person name="Ohm R."/>
            <person name="Pangilinan J."/>
            <person name="Park H.-J."/>
            <person name="Ramirez L."/>
            <person name="Alfaro M."/>
            <person name="Sun H."/>
            <person name="Tritt A."/>
            <person name="Yoshinaga Y."/>
            <person name="Zwiers L.-H."/>
            <person name="Turgeon B."/>
            <person name="Goodwin S."/>
            <person name="Spatafora J."/>
            <person name="Crous P."/>
            <person name="Grigoriev I."/>
        </authorList>
    </citation>
    <scope>NUCLEOTIDE SEQUENCE</scope>
    <source>
        <strain evidence="4">CBS 133067</strain>
    </source>
</reference>
<gene>
    <name evidence="4" type="ORF">NA57DRAFT_73498</name>
</gene>
<evidence type="ECO:0000313" key="4">
    <source>
        <dbReference type="EMBL" id="KAF2102063.1"/>
    </source>
</evidence>
<protein>
    <submittedName>
        <fullName evidence="4">Uncharacterized protein</fullName>
    </submittedName>
</protein>
<keyword evidence="2" id="KW-1133">Transmembrane helix</keyword>
<keyword evidence="3" id="KW-0732">Signal</keyword>
<feature type="transmembrane region" description="Helical" evidence="2">
    <location>
        <begin position="150"/>
        <end position="172"/>
    </location>
</feature>
<feature type="chain" id="PRO_5040494859" evidence="3">
    <location>
        <begin position="18"/>
        <end position="291"/>
    </location>
</feature>
<sequence>MAPILQGLVCLFALTSSCHEPSSSEKRAFGLEHFVRDRISANEPQLPDVDAQLLTRINPALMTTTSSLEIRDNNVVAQGTTEQANPGGLLAFQDSGTPTADNVTPTPTQTSNGSPTGKSNHYGLPTHTFTTNLMNLTNLTKQAWFPVVHFAVWVYVIGSAFLLAWLWCIGAIDARLNPRPRNTAVPQRFSRRNSRFSIPHFRFVRQVERQRSDSTTTQWPRPIIGEQEEYDVRDADGAGTGESIRMEVLNLNRMDESLRRLHSERRQSRDSSATASVSRYIERERAFMGLV</sequence>
<evidence type="ECO:0000256" key="2">
    <source>
        <dbReference type="SAM" id="Phobius"/>
    </source>
</evidence>
<evidence type="ECO:0000313" key="5">
    <source>
        <dbReference type="Proteomes" id="UP000799772"/>
    </source>
</evidence>
<keyword evidence="2" id="KW-0812">Transmembrane</keyword>
<proteinExistence type="predicted"/>
<dbReference type="AlphaFoldDB" id="A0A9P4ILD1"/>
<keyword evidence="5" id="KW-1185">Reference proteome</keyword>
<dbReference type="Proteomes" id="UP000799772">
    <property type="component" value="Unassembled WGS sequence"/>
</dbReference>
<dbReference type="EMBL" id="ML978123">
    <property type="protein sequence ID" value="KAF2102063.1"/>
    <property type="molecule type" value="Genomic_DNA"/>
</dbReference>
<evidence type="ECO:0000256" key="3">
    <source>
        <dbReference type="SAM" id="SignalP"/>
    </source>
</evidence>
<accession>A0A9P4ILD1</accession>
<feature type="compositionally biased region" description="Polar residues" evidence="1">
    <location>
        <begin position="94"/>
        <end position="119"/>
    </location>
</feature>
<feature type="signal peptide" evidence="3">
    <location>
        <begin position="1"/>
        <end position="17"/>
    </location>
</feature>